<reference evidence="3" key="1">
    <citation type="submission" date="2016-10" db="EMBL/GenBank/DDBJ databases">
        <authorList>
            <person name="Varghese N."/>
            <person name="Submissions S."/>
        </authorList>
    </citation>
    <scope>NUCLEOTIDE SEQUENCE [LARGE SCALE GENOMIC DNA]</scope>
    <source>
        <strain evidence="3">CGMCC 1.11101</strain>
    </source>
</reference>
<sequence>MLIGIGSVVIAIAAFGVSAATAVPALQIGILLAAVPYVALVTYGIGFALNVDKQRKMALVWLLAIESRLH</sequence>
<dbReference type="AlphaFoldDB" id="A0A1I5C5S8"/>
<evidence type="ECO:0000256" key="1">
    <source>
        <dbReference type="SAM" id="Phobius"/>
    </source>
</evidence>
<name>A0A1I5C5S8_9MICO</name>
<gene>
    <name evidence="2" type="ORF">SAMN05216219_2230</name>
</gene>
<accession>A0A1I5C5S8</accession>
<dbReference type="EMBL" id="FOVM01000006">
    <property type="protein sequence ID" value="SFN82348.1"/>
    <property type="molecule type" value="Genomic_DNA"/>
</dbReference>
<keyword evidence="3" id="KW-1185">Reference proteome</keyword>
<keyword evidence="1" id="KW-0812">Transmembrane</keyword>
<evidence type="ECO:0000313" key="3">
    <source>
        <dbReference type="Proteomes" id="UP000198867"/>
    </source>
</evidence>
<keyword evidence="1" id="KW-1133">Transmembrane helix</keyword>
<keyword evidence="1" id="KW-0472">Membrane</keyword>
<proteinExistence type="predicted"/>
<dbReference type="Proteomes" id="UP000198867">
    <property type="component" value="Unassembled WGS sequence"/>
</dbReference>
<feature type="transmembrane region" description="Helical" evidence="1">
    <location>
        <begin position="29"/>
        <end position="49"/>
    </location>
</feature>
<dbReference type="STRING" id="995034.SAMN05216219_2230"/>
<organism evidence="2 3">
    <name type="scientific">Mycetocola miduiensis</name>
    <dbReference type="NCBI Taxonomy" id="995034"/>
    <lineage>
        <taxon>Bacteria</taxon>
        <taxon>Bacillati</taxon>
        <taxon>Actinomycetota</taxon>
        <taxon>Actinomycetes</taxon>
        <taxon>Micrococcales</taxon>
        <taxon>Microbacteriaceae</taxon>
        <taxon>Mycetocola</taxon>
    </lineage>
</organism>
<evidence type="ECO:0000313" key="2">
    <source>
        <dbReference type="EMBL" id="SFN82348.1"/>
    </source>
</evidence>
<protein>
    <submittedName>
        <fullName evidence="2">Uncharacterized protein</fullName>
    </submittedName>
</protein>